<name>A0A4Y2IBI7_ARAVE</name>
<organism evidence="2 3">
    <name type="scientific">Araneus ventricosus</name>
    <name type="common">Orbweaver spider</name>
    <name type="synonym">Epeira ventricosa</name>
    <dbReference type="NCBI Taxonomy" id="182803"/>
    <lineage>
        <taxon>Eukaryota</taxon>
        <taxon>Metazoa</taxon>
        <taxon>Ecdysozoa</taxon>
        <taxon>Arthropoda</taxon>
        <taxon>Chelicerata</taxon>
        <taxon>Arachnida</taxon>
        <taxon>Araneae</taxon>
        <taxon>Araneomorphae</taxon>
        <taxon>Entelegynae</taxon>
        <taxon>Araneoidea</taxon>
        <taxon>Araneidae</taxon>
        <taxon>Araneus</taxon>
    </lineage>
</organism>
<dbReference type="Proteomes" id="UP000499080">
    <property type="component" value="Unassembled WGS sequence"/>
</dbReference>
<evidence type="ECO:0000313" key="2">
    <source>
        <dbReference type="EMBL" id="GBM75078.1"/>
    </source>
</evidence>
<proteinExistence type="predicted"/>
<keyword evidence="3" id="KW-1185">Reference proteome</keyword>
<dbReference type="AlphaFoldDB" id="A0A4Y2IBI7"/>
<comment type="caution">
    <text evidence="2">The sequence shown here is derived from an EMBL/GenBank/DDBJ whole genome shotgun (WGS) entry which is preliminary data.</text>
</comment>
<evidence type="ECO:0000256" key="1">
    <source>
        <dbReference type="SAM" id="MobiDB-lite"/>
    </source>
</evidence>
<feature type="non-terminal residue" evidence="2">
    <location>
        <position position="1"/>
    </location>
</feature>
<feature type="compositionally biased region" description="Basic residues" evidence="1">
    <location>
        <begin position="53"/>
        <end position="62"/>
    </location>
</feature>
<protein>
    <submittedName>
        <fullName evidence="2">Uncharacterized protein</fullName>
    </submittedName>
</protein>
<feature type="region of interest" description="Disordered" evidence="1">
    <location>
        <begin position="23"/>
        <end position="62"/>
    </location>
</feature>
<evidence type="ECO:0000313" key="3">
    <source>
        <dbReference type="Proteomes" id="UP000499080"/>
    </source>
</evidence>
<accession>A0A4Y2IBI7</accession>
<sequence>VSNGGEKGYSLFLSSMGPQHYIRTTDTPVLSPKNVSAEHHRAVQHHPFGGSPSHRRCNASSN</sequence>
<reference evidence="2 3" key="1">
    <citation type="journal article" date="2019" name="Sci. Rep.">
        <title>Orb-weaving spider Araneus ventricosus genome elucidates the spidroin gene catalogue.</title>
        <authorList>
            <person name="Kono N."/>
            <person name="Nakamura H."/>
            <person name="Ohtoshi R."/>
            <person name="Moran D.A.P."/>
            <person name="Shinohara A."/>
            <person name="Yoshida Y."/>
            <person name="Fujiwara M."/>
            <person name="Mori M."/>
            <person name="Tomita M."/>
            <person name="Arakawa K."/>
        </authorList>
    </citation>
    <scope>NUCLEOTIDE SEQUENCE [LARGE SCALE GENOMIC DNA]</scope>
</reference>
<gene>
    <name evidence="2" type="ORF">AVEN_185816_1</name>
</gene>
<dbReference type="EMBL" id="BGPR01106053">
    <property type="protein sequence ID" value="GBM75078.1"/>
    <property type="molecule type" value="Genomic_DNA"/>
</dbReference>